<dbReference type="AlphaFoldDB" id="A0A6M0IBG6"/>
<protein>
    <submittedName>
        <fullName evidence="1">Uncharacterized protein</fullName>
    </submittedName>
</protein>
<comment type="caution">
    <text evidence="1">The sequence shown here is derived from an EMBL/GenBank/DDBJ whole genome shotgun (WGS) entry which is preliminary data.</text>
</comment>
<proteinExistence type="predicted"/>
<reference evidence="1 2" key="1">
    <citation type="submission" date="2020-02" db="EMBL/GenBank/DDBJ databases">
        <title>Draft genome sequence of two Spirosoma agri KCTC 52727 and Spirosoma terrae KCTC 52035.</title>
        <authorList>
            <person name="Rojas J."/>
            <person name="Ambika Manirajan B."/>
            <person name="Ratering S."/>
            <person name="Suarez C."/>
            <person name="Schnell S."/>
        </authorList>
    </citation>
    <scope>NUCLEOTIDE SEQUENCE [LARGE SCALE GENOMIC DNA]</scope>
    <source>
        <strain evidence="1 2">KCTC 52727</strain>
    </source>
</reference>
<sequence>MEEVSSASDPSPDKYNLEEILENWFNAIIAVRTNHSRIHAYIVGAAQSEPNNEGTLYIGQCPVSELESLLVAMQGEIEKLRKDMEPSDEGNQNKPKRSYAKLINHTSILNRLNDQAKVRLNLASRPAS</sequence>
<dbReference type="Proteomes" id="UP000477386">
    <property type="component" value="Unassembled WGS sequence"/>
</dbReference>
<evidence type="ECO:0000313" key="2">
    <source>
        <dbReference type="Proteomes" id="UP000477386"/>
    </source>
</evidence>
<name>A0A6M0IBG6_9BACT</name>
<gene>
    <name evidence="1" type="ORF">GK091_00435</name>
</gene>
<evidence type="ECO:0000313" key="1">
    <source>
        <dbReference type="EMBL" id="NEU65338.1"/>
    </source>
</evidence>
<organism evidence="1 2">
    <name type="scientific">Spirosoma agri</name>
    <dbReference type="NCBI Taxonomy" id="1987381"/>
    <lineage>
        <taxon>Bacteria</taxon>
        <taxon>Pseudomonadati</taxon>
        <taxon>Bacteroidota</taxon>
        <taxon>Cytophagia</taxon>
        <taxon>Cytophagales</taxon>
        <taxon>Cytophagaceae</taxon>
        <taxon>Spirosoma</taxon>
    </lineage>
</organism>
<keyword evidence="2" id="KW-1185">Reference proteome</keyword>
<dbReference type="RefSeq" id="WP_164034682.1">
    <property type="nucleotide sequence ID" value="NZ_JAAGNZ010000001.1"/>
</dbReference>
<dbReference type="EMBL" id="JAAGNZ010000001">
    <property type="protein sequence ID" value="NEU65338.1"/>
    <property type="molecule type" value="Genomic_DNA"/>
</dbReference>
<accession>A0A6M0IBG6</accession>